<dbReference type="AlphaFoldDB" id="A0A6G0X1Q0"/>
<dbReference type="Proteomes" id="UP000481153">
    <property type="component" value="Unassembled WGS sequence"/>
</dbReference>
<evidence type="ECO:0000313" key="1">
    <source>
        <dbReference type="EMBL" id="KAF0733704.1"/>
    </source>
</evidence>
<reference evidence="1 2" key="1">
    <citation type="submission" date="2019-07" db="EMBL/GenBank/DDBJ databases">
        <title>Genomics analysis of Aphanomyces spp. identifies a new class of oomycete effector associated with host adaptation.</title>
        <authorList>
            <person name="Gaulin E."/>
        </authorList>
    </citation>
    <scope>NUCLEOTIDE SEQUENCE [LARGE SCALE GENOMIC DNA]</scope>
    <source>
        <strain evidence="1 2">ATCC 201684</strain>
    </source>
</reference>
<proteinExistence type="predicted"/>
<dbReference type="VEuPathDB" id="FungiDB:AeMF1_016143"/>
<protein>
    <submittedName>
        <fullName evidence="1">Uncharacterized protein</fullName>
    </submittedName>
</protein>
<comment type="caution">
    <text evidence="1">The sequence shown here is derived from an EMBL/GenBank/DDBJ whole genome shotgun (WGS) entry which is preliminary data.</text>
</comment>
<dbReference type="EMBL" id="VJMJ01000119">
    <property type="protein sequence ID" value="KAF0733704.1"/>
    <property type="molecule type" value="Genomic_DNA"/>
</dbReference>
<keyword evidence="2" id="KW-1185">Reference proteome</keyword>
<sequence>MAIKCFFNSCDELVCPESIKCLRHKRKGICRVDQCRNQANKRGLCIGHGARDTCIVPGCVSLGRSAGLCSKHSKLSNSSPCAVENCRRRVKDGEICAFHVSKLKYQSTVQAVKDPSHLVDPSLTWTVDDIAISSLDGTESSLFCSSPINSSSGFVSLIGHDDVDATSSDPIMHIDQDDELPTIEQLLSDVSFSTDDQKDSLTWMDLVGEAPPAWLGWKPPILLKDICTFVDSSSQDHDGMIKVDEFEFIPLDGVIGLDC</sequence>
<accession>A0A6G0X1Q0</accession>
<name>A0A6G0X1Q0_9STRA</name>
<gene>
    <name evidence="1" type="ORF">Ae201684_009276</name>
</gene>
<organism evidence="1 2">
    <name type="scientific">Aphanomyces euteiches</name>
    <dbReference type="NCBI Taxonomy" id="100861"/>
    <lineage>
        <taxon>Eukaryota</taxon>
        <taxon>Sar</taxon>
        <taxon>Stramenopiles</taxon>
        <taxon>Oomycota</taxon>
        <taxon>Saprolegniomycetes</taxon>
        <taxon>Saprolegniales</taxon>
        <taxon>Verrucalvaceae</taxon>
        <taxon>Aphanomyces</taxon>
    </lineage>
</organism>
<evidence type="ECO:0000313" key="2">
    <source>
        <dbReference type="Proteomes" id="UP000481153"/>
    </source>
</evidence>